<name>A0A1F6CZ47_HANXR</name>
<dbReference type="Proteomes" id="UP000178606">
    <property type="component" value="Unassembled WGS sequence"/>
</dbReference>
<protein>
    <recommendedName>
        <fullName evidence="3">GxxExxY protein</fullName>
    </recommendedName>
</protein>
<dbReference type="InterPro" id="IPR026350">
    <property type="entry name" value="GxxExxY"/>
</dbReference>
<accession>A0A1F6CZ47</accession>
<dbReference type="AlphaFoldDB" id="A0A1F6CZ47"/>
<gene>
    <name evidence="1" type="ORF">A3F84_09265</name>
</gene>
<proteinExistence type="predicted"/>
<organism evidence="1 2">
    <name type="scientific">Handelsmanbacteria sp. (strain RIFCSPLOWO2_12_FULL_64_10)</name>
    <dbReference type="NCBI Taxonomy" id="1817868"/>
    <lineage>
        <taxon>Bacteria</taxon>
        <taxon>Candidatus Handelsmaniibacteriota</taxon>
    </lineage>
</organism>
<dbReference type="EMBL" id="MFKF01000105">
    <property type="protein sequence ID" value="OGG54340.1"/>
    <property type="molecule type" value="Genomic_DNA"/>
</dbReference>
<reference evidence="1 2" key="1">
    <citation type="journal article" date="2016" name="Nat. Commun.">
        <title>Thousands of microbial genomes shed light on interconnected biogeochemical processes in an aquifer system.</title>
        <authorList>
            <person name="Anantharaman K."/>
            <person name="Brown C.T."/>
            <person name="Hug L.A."/>
            <person name="Sharon I."/>
            <person name="Castelle C.J."/>
            <person name="Probst A.J."/>
            <person name="Thomas B.C."/>
            <person name="Singh A."/>
            <person name="Wilkins M.J."/>
            <person name="Karaoz U."/>
            <person name="Brodie E.L."/>
            <person name="Williams K.H."/>
            <person name="Hubbard S.S."/>
            <person name="Banfield J.F."/>
        </authorList>
    </citation>
    <scope>NUCLEOTIDE SEQUENCE [LARGE SCALE GENOMIC DNA]</scope>
    <source>
        <strain evidence="2">RIFCSPLOWO2_12_FULL_64_10</strain>
    </source>
</reference>
<evidence type="ECO:0008006" key="3">
    <source>
        <dbReference type="Google" id="ProtNLM"/>
    </source>
</evidence>
<evidence type="ECO:0000313" key="1">
    <source>
        <dbReference type="EMBL" id="OGG54340.1"/>
    </source>
</evidence>
<dbReference type="NCBIfam" id="TIGR04256">
    <property type="entry name" value="GxxExxY"/>
    <property type="match status" value="1"/>
</dbReference>
<sequence>MSKPEQHTFDDVSREVIGAALEVHRTLGPHFEELTYQLALAQEFRRRGLDYGREVHVPIYYKGRKLHARRVDFVVAECMVEIKAKAVLEPKDFEQTLSYLKASDYKVALLLNFGAKKLEIKRIVN</sequence>
<comment type="caution">
    <text evidence="1">The sequence shown here is derived from an EMBL/GenBank/DDBJ whole genome shotgun (WGS) entry which is preliminary data.</text>
</comment>
<dbReference type="Pfam" id="PF13366">
    <property type="entry name" value="PDDEXK_3"/>
    <property type="match status" value="1"/>
</dbReference>
<evidence type="ECO:0000313" key="2">
    <source>
        <dbReference type="Proteomes" id="UP000178606"/>
    </source>
</evidence>